<dbReference type="GeneID" id="83016992"/>
<dbReference type="GO" id="GO:0016852">
    <property type="term" value="F:sirohydrochlorin cobaltochelatase activity"/>
    <property type="evidence" value="ECO:0007669"/>
    <property type="project" value="InterPro"/>
</dbReference>
<name>A0A412FI34_9FIRM</name>
<dbReference type="EMBL" id="QRUP01000030">
    <property type="protein sequence ID" value="RGR67817.1"/>
    <property type="molecule type" value="Genomic_DNA"/>
</dbReference>
<dbReference type="GO" id="GO:0019251">
    <property type="term" value="P:anaerobic cobalamin biosynthetic process"/>
    <property type="evidence" value="ECO:0007669"/>
    <property type="project" value="InterPro"/>
</dbReference>
<comment type="caution">
    <text evidence="1">The sequence shown here is derived from an EMBL/GenBank/DDBJ whole genome shotgun (WGS) entry which is preliminary data.</text>
</comment>
<keyword evidence="2" id="KW-1185">Reference proteome</keyword>
<evidence type="ECO:0000313" key="2">
    <source>
        <dbReference type="Proteomes" id="UP000284178"/>
    </source>
</evidence>
<dbReference type="Pfam" id="PF06180">
    <property type="entry name" value="CbiK"/>
    <property type="match status" value="1"/>
</dbReference>
<dbReference type="Gene3D" id="3.40.50.1400">
    <property type="match status" value="2"/>
</dbReference>
<organism evidence="1 2">
    <name type="scientific">Holdemania filiformis</name>
    <dbReference type="NCBI Taxonomy" id="61171"/>
    <lineage>
        <taxon>Bacteria</taxon>
        <taxon>Bacillati</taxon>
        <taxon>Bacillota</taxon>
        <taxon>Erysipelotrichia</taxon>
        <taxon>Erysipelotrichales</taxon>
        <taxon>Erysipelotrichaceae</taxon>
        <taxon>Holdemania</taxon>
    </lineage>
</organism>
<evidence type="ECO:0000313" key="1">
    <source>
        <dbReference type="EMBL" id="RGR67817.1"/>
    </source>
</evidence>
<sequence>MLDGWVSAAFGTADPQRFDRCFATVHQAAVQQFSPLPNTLALTSPRIQAHLAAQGKPLPLVGEALSQLAEQGCRRVVVNSLLLAEGAEWDKLRSQVEQRRADFDPLILIPPLLPSRSQACAQTLDALFPAEPGLTRVLLGHGCAQGENSAYAALQAQLKSAGRDDLSIALLHGGPSLSELLEKWNQSGARRIELNFLMLCAGHHAQEVRQESRGWAAAYPALSVTISDLELGRCPAFQELFLSFLKETSSSV</sequence>
<dbReference type="AlphaFoldDB" id="A0A412FI34"/>
<evidence type="ECO:0008006" key="3">
    <source>
        <dbReference type="Google" id="ProtNLM"/>
    </source>
</evidence>
<accession>A0A412FI34</accession>
<dbReference type="Proteomes" id="UP000284178">
    <property type="component" value="Unassembled WGS sequence"/>
</dbReference>
<dbReference type="RefSeq" id="WP_117896154.1">
    <property type="nucleotide sequence ID" value="NZ_CABJCV010000030.1"/>
</dbReference>
<proteinExistence type="predicted"/>
<gene>
    <name evidence="1" type="ORF">DWY25_16475</name>
</gene>
<reference evidence="1 2" key="1">
    <citation type="submission" date="2018-08" db="EMBL/GenBank/DDBJ databases">
        <title>A genome reference for cultivated species of the human gut microbiota.</title>
        <authorList>
            <person name="Zou Y."/>
            <person name="Xue W."/>
            <person name="Luo G."/>
        </authorList>
    </citation>
    <scope>NUCLEOTIDE SEQUENCE [LARGE SCALE GENOMIC DNA]</scope>
    <source>
        <strain evidence="1 2">AF24-29</strain>
    </source>
</reference>
<protein>
    <recommendedName>
        <fullName evidence="3">Sirohydrochlorin cobaltochelatase</fullName>
    </recommendedName>
</protein>
<dbReference type="InterPro" id="IPR010388">
    <property type="entry name" value="Anaerobic_Co-chelatase"/>
</dbReference>
<dbReference type="SUPFAM" id="SSF53800">
    <property type="entry name" value="Chelatase"/>
    <property type="match status" value="1"/>
</dbReference>